<keyword evidence="3" id="KW-0731">Sigma factor</keyword>
<gene>
    <name evidence="8" type="ORF">Vau01_050240</name>
</gene>
<dbReference type="CDD" id="cd06171">
    <property type="entry name" value="Sigma70_r4"/>
    <property type="match status" value="1"/>
</dbReference>
<dbReference type="Gene3D" id="1.10.1740.10">
    <property type="match status" value="1"/>
</dbReference>
<evidence type="ECO:0000256" key="2">
    <source>
        <dbReference type="ARBA" id="ARBA00023015"/>
    </source>
</evidence>
<dbReference type="InterPro" id="IPR013325">
    <property type="entry name" value="RNA_pol_sigma_r2"/>
</dbReference>
<dbReference type="Pfam" id="PF08281">
    <property type="entry name" value="Sigma70_r4_2"/>
    <property type="match status" value="1"/>
</dbReference>
<dbReference type="PANTHER" id="PTHR43133">
    <property type="entry name" value="RNA POLYMERASE ECF-TYPE SIGMA FACTO"/>
    <property type="match status" value="1"/>
</dbReference>
<dbReference type="AlphaFoldDB" id="A0A8J4E188"/>
<reference evidence="8" key="1">
    <citation type="submission" date="2021-01" db="EMBL/GenBank/DDBJ databases">
        <title>Whole genome shotgun sequence of Virgisporangium aurantiacum NBRC 16421.</title>
        <authorList>
            <person name="Komaki H."/>
            <person name="Tamura T."/>
        </authorList>
    </citation>
    <scope>NUCLEOTIDE SEQUENCE</scope>
    <source>
        <strain evidence="8">NBRC 16421</strain>
    </source>
</reference>
<comment type="caution">
    <text evidence="8">The sequence shown here is derived from an EMBL/GenBank/DDBJ whole genome shotgun (WGS) entry which is preliminary data.</text>
</comment>
<comment type="similarity">
    <text evidence="1">Belongs to the sigma-70 factor family. ECF subfamily.</text>
</comment>
<dbReference type="RefSeq" id="WP_203996913.1">
    <property type="nucleotide sequence ID" value="NZ_BOPG01000032.1"/>
</dbReference>
<feature type="domain" description="RNA polymerase sigma-70 region 2" evidence="6">
    <location>
        <begin position="11"/>
        <end position="69"/>
    </location>
</feature>
<dbReference type="InterPro" id="IPR014325">
    <property type="entry name" value="RNA_pol_sigma-E_actinobac"/>
</dbReference>
<sequence length="159" mass="18504">MDFAEYVSARTRAVHRSAYLLCGDRHRADDLVQATFVSLFLHWRRARRADNLDAYVHRILVRRYLDEKRLGWNRVRLMWTTPEPRPADPGPSDDRDLIMDALRRLPKGQRTVLVLRYFADLSVEDTADAMGCSPGTVKSQTARALAAIRRHFPEETRQR</sequence>
<proteinExistence type="inferred from homology"/>
<dbReference type="InterPro" id="IPR013324">
    <property type="entry name" value="RNA_pol_sigma_r3/r4-like"/>
</dbReference>
<name>A0A8J4E188_9ACTN</name>
<dbReference type="InterPro" id="IPR014284">
    <property type="entry name" value="RNA_pol_sigma-70_dom"/>
</dbReference>
<dbReference type="Gene3D" id="1.10.10.10">
    <property type="entry name" value="Winged helix-like DNA-binding domain superfamily/Winged helix DNA-binding domain"/>
    <property type="match status" value="1"/>
</dbReference>
<evidence type="ECO:0000259" key="6">
    <source>
        <dbReference type="Pfam" id="PF04542"/>
    </source>
</evidence>
<dbReference type="Pfam" id="PF04542">
    <property type="entry name" value="Sigma70_r2"/>
    <property type="match status" value="1"/>
</dbReference>
<dbReference type="PANTHER" id="PTHR43133:SF50">
    <property type="entry name" value="ECF RNA POLYMERASE SIGMA FACTOR SIGM"/>
    <property type="match status" value="1"/>
</dbReference>
<keyword evidence="9" id="KW-1185">Reference proteome</keyword>
<dbReference type="InterPro" id="IPR013249">
    <property type="entry name" value="RNA_pol_sigma70_r4_t2"/>
</dbReference>
<dbReference type="GO" id="GO:0016987">
    <property type="term" value="F:sigma factor activity"/>
    <property type="evidence" value="ECO:0007669"/>
    <property type="project" value="UniProtKB-KW"/>
</dbReference>
<evidence type="ECO:0000313" key="9">
    <source>
        <dbReference type="Proteomes" id="UP000612585"/>
    </source>
</evidence>
<evidence type="ECO:0000256" key="4">
    <source>
        <dbReference type="ARBA" id="ARBA00023125"/>
    </source>
</evidence>
<dbReference type="InterPro" id="IPR036388">
    <property type="entry name" value="WH-like_DNA-bd_sf"/>
</dbReference>
<dbReference type="InterPro" id="IPR039425">
    <property type="entry name" value="RNA_pol_sigma-70-like"/>
</dbReference>
<feature type="domain" description="RNA polymerase sigma factor 70 region 4 type 2" evidence="7">
    <location>
        <begin position="96"/>
        <end position="147"/>
    </location>
</feature>
<dbReference type="NCBIfam" id="TIGR02983">
    <property type="entry name" value="SigE-fam_strep"/>
    <property type="match status" value="1"/>
</dbReference>
<keyword evidence="2" id="KW-0805">Transcription regulation</keyword>
<keyword evidence="4" id="KW-0238">DNA-binding</keyword>
<evidence type="ECO:0000256" key="3">
    <source>
        <dbReference type="ARBA" id="ARBA00023082"/>
    </source>
</evidence>
<dbReference type="GO" id="GO:0003677">
    <property type="term" value="F:DNA binding"/>
    <property type="evidence" value="ECO:0007669"/>
    <property type="project" value="UniProtKB-KW"/>
</dbReference>
<dbReference type="SUPFAM" id="SSF88659">
    <property type="entry name" value="Sigma3 and sigma4 domains of RNA polymerase sigma factors"/>
    <property type="match status" value="1"/>
</dbReference>
<dbReference type="NCBIfam" id="TIGR02937">
    <property type="entry name" value="sigma70-ECF"/>
    <property type="match status" value="1"/>
</dbReference>
<dbReference type="Proteomes" id="UP000612585">
    <property type="component" value="Unassembled WGS sequence"/>
</dbReference>
<dbReference type="GO" id="GO:0006352">
    <property type="term" value="P:DNA-templated transcription initiation"/>
    <property type="evidence" value="ECO:0007669"/>
    <property type="project" value="InterPro"/>
</dbReference>
<accession>A0A8J4E188</accession>
<dbReference type="InterPro" id="IPR007627">
    <property type="entry name" value="RNA_pol_sigma70_r2"/>
</dbReference>
<keyword evidence="5" id="KW-0804">Transcription</keyword>
<protein>
    <submittedName>
        <fullName evidence="8">RNA polymerase sigma24 factor</fullName>
    </submittedName>
</protein>
<evidence type="ECO:0000256" key="5">
    <source>
        <dbReference type="ARBA" id="ARBA00023163"/>
    </source>
</evidence>
<evidence type="ECO:0000256" key="1">
    <source>
        <dbReference type="ARBA" id="ARBA00010641"/>
    </source>
</evidence>
<dbReference type="SUPFAM" id="SSF88946">
    <property type="entry name" value="Sigma2 domain of RNA polymerase sigma factors"/>
    <property type="match status" value="1"/>
</dbReference>
<organism evidence="8 9">
    <name type="scientific">Virgisporangium aurantiacum</name>
    <dbReference type="NCBI Taxonomy" id="175570"/>
    <lineage>
        <taxon>Bacteria</taxon>
        <taxon>Bacillati</taxon>
        <taxon>Actinomycetota</taxon>
        <taxon>Actinomycetes</taxon>
        <taxon>Micromonosporales</taxon>
        <taxon>Micromonosporaceae</taxon>
        <taxon>Virgisporangium</taxon>
    </lineage>
</organism>
<evidence type="ECO:0000259" key="7">
    <source>
        <dbReference type="Pfam" id="PF08281"/>
    </source>
</evidence>
<dbReference type="EMBL" id="BOPG01000032">
    <property type="protein sequence ID" value="GIJ57508.1"/>
    <property type="molecule type" value="Genomic_DNA"/>
</dbReference>
<evidence type="ECO:0000313" key="8">
    <source>
        <dbReference type="EMBL" id="GIJ57508.1"/>
    </source>
</evidence>